<evidence type="ECO:0000259" key="1">
    <source>
        <dbReference type="Pfam" id="PF14090"/>
    </source>
</evidence>
<dbReference type="EMBL" id="JFZV01000012">
    <property type="protein sequence ID" value="KDN14029.1"/>
    <property type="molecule type" value="Genomic_DNA"/>
</dbReference>
<dbReference type="AlphaFoldDB" id="A0A836MNY2"/>
<reference evidence="2 3" key="1">
    <citation type="submission" date="2014-03" db="EMBL/GenBank/DDBJ databases">
        <title>The genomes of two eusocial bee gut symbionts.</title>
        <authorList>
            <person name="Kwong W.K."/>
            <person name="Engel P."/>
            <person name="Koch H."/>
            <person name="Moran N.A."/>
        </authorList>
    </citation>
    <scope>NUCLEOTIDE SEQUENCE [LARGE SCALE GENOMIC DNA]</scope>
    <source>
        <strain evidence="3">wkB29</strain>
    </source>
</reference>
<comment type="caution">
    <text evidence="2">The sequence shown here is derived from an EMBL/GenBank/DDBJ whole genome shotgun (WGS) entry which is preliminary data.</text>
</comment>
<gene>
    <name evidence="2" type="ORF">SALWKB29_1931</name>
</gene>
<protein>
    <recommendedName>
        <fullName evidence="1">Winged helix-turn-helix domain-containing protein</fullName>
    </recommendedName>
</protein>
<sequence length="72" mass="8069">MTTKTTQTIQILQYLKDGNSITPLDALRKFGCMRLGARIYDLKQAGHVINTLMVKDEKSGARYACYSLVSID</sequence>
<evidence type="ECO:0000313" key="2">
    <source>
        <dbReference type="EMBL" id="KDN14029.1"/>
    </source>
</evidence>
<dbReference type="Pfam" id="PF14090">
    <property type="entry name" value="HTH_39"/>
    <property type="match status" value="1"/>
</dbReference>
<dbReference type="OrthoDB" id="8613885at2"/>
<name>A0A836MNY2_9NEIS</name>
<dbReference type="InterPro" id="IPR055245">
    <property type="entry name" value="HTH_proteobacteria"/>
</dbReference>
<accession>A0A836MNY2</accession>
<evidence type="ECO:0000313" key="3">
    <source>
        <dbReference type="Proteomes" id="UP000027170"/>
    </source>
</evidence>
<keyword evidence="3" id="KW-1185">Reference proteome</keyword>
<proteinExistence type="predicted"/>
<feature type="domain" description="Winged helix-turn-helix" evidence="1">
    <location>
        <begin position="6"/>
        <end position="69"/>
    </location>
</feature>
<dbReference type="RefSeq" id="WP_051608288.1">
    <property type="nucleotide sequence ID" value="NZ_JFZV01000012.1"/>
</dbReference>
<organism evidence="2 3">
    <name type="scientific">Snodgrassella communis</name>
    <dbReference type="NCBI Taxonomy" id="2946699"/>
    <lineage>
        <taxon>Bacteria</taxon>
        <taxon>Pseudomonadati</taxon>
        <taxon>Pseudomonadota</taxon>
        <taxon>Betaproteobacteria</taxon>
        <taxon>Neisseriales</taxon>
        <taxon>Neisseriaceae</taxon>
        <taxon>Snodgrassella</taxon>
    </lineage>
</organism>
<dbReference type="Proteomes" id="UP000027170">
    <property type="component" value="Unassembled WGS sequence"/>
</dbReference>